<evidence type="ECO:0000259" key="3">
    <source>
        <dbReference type="Pfam" id="PF13962"/>
    </source>
</evidence>
<protein>
    <recommendedName>
        <fullName evidence="3">PGG domain-containing protein</fullName>
    </recommendedName>
</protein>
<dbReference type="GO" id="GO:0016020">
    <property type="term" value="C:membrane"/>
    <property type="evidence" value="ECO:0007669"/>
    <property type="project" value="TreeGrafter"/>
</dbReference>
<dbReference type="Gene3D" id="1.25.40.20">
    <property type="entry name" value="Ankyrin repeat-containing domain"/>
    <property type="match status" value="1"/>
</dbReference>
<evidence type="ECO:0000256" key="1">
    <source>
        <dbReference type="SAM" id="MobiDB-lite"/>
    </source>
</evidence>
<dbReference type="InterPro" id="IPR002110">
    <property type="entry name" value="Ankyrin_rpt"/>
</dbReference>
<dbReference type="PANTHER" id="PTHR24177">
    <property type="entry name" value="CASKIN"/>
    <property type="match status" value="1"/>
</dbReference>
<evidence type="ECO:0000313" key="4">
    <source>
        <dbReference type="EMBL" id="KAK9268081.1"/>
    </source>
</evidence>
<feature type="transmembrane region" description="Helical" evidence="2">
    <location>
        <begin position="316"/>
        <end position="333"/>
    </location>
</feature>
<sequence>MTGRSFNFSPANHGLSKEEEKIDFPSNSMIINSNLALKIAEKYEHLIHERDMDGMTALQLLSSNPSAFKSGSEDSFYDRLFNSMKLFCSSARREAVRKEKQRRESALKLATFLVGRDTSWETTYPGVEQSKPRSHKYVVSSNTSSNEKGGKVAPSIGSLGIGEGEGTPLFLATKSGCVEIVEEIIKSYPQAVEHIDDHGRNILHVAIKYRQLEIFELVTKMKVPMRWLVRKVDNKGNSILHMVGKKRKDYVPEQMQGPAFELQEELHWLERVKKITPSHLVNHKNHKRQIAEGLFTIANNELRHSAKEWLKRTSEGCSIVAVLIATVAFAAAYTIPGGPNQNTGLPLLLYQPFFVVFTATDVLSLTFALTAVVTFLSISTSPFRIENFKDSLPNKLVLGFAFLFLSVSMMMIAFAATLVLMIHNKERWMKIILYATSFLPVGIFALSYLPLYFSLSKTFKYLRKKARQAFPWSNRKSETNPNGFQSTSSQFPATPRATSFHVSNV</sequence>
<dbReference type="Pfam" id="PF13962">
    <property type="entry name" value="PGG"/>
    <property type="match status" value="1"/>
</dbReference>
<dbReference type="Proteomes" id="UP001415857">
    <property type="component" value="Unassembled WGS sequence"/>
</dbReference>
<feature type="compositionally biased region" description="Polar residues" evidence="1">
    <location>
        <begin position="479"/>
        <end position="505"/>
    </location>
</feature>
<keyword evidence="2" id="KW-0812">Transmembrane</keyword>
<dbReference type="InterPro" id="IPR036770">
    <property type="entry name" value="Ankyrin_rpt-contain_sf"/>
</dbReference>
<name>A0AAP0R769_LIQFO</name>
<dbReference type="EMBL" id="JBBPBK010000016">
    <property type="protein sequence ID" value="KAK9268081.1"/>
    <property type="molecule type" value="Genomic_DNA"/>
</dbReference>
<dbReference type="InterPro" id="IPR026961">
    <property type="entry name" value="PGG_dom"/>
</dbReference>
<accession>A0AAP0R769</accession>
<evidence type="ECO:0000256" key="2">
    <source>
        <dbReference type="SAM" id="Phobius"/>
    </source>
</evidence>
<proteinExistence type="predicted"/>
<feature type="transmembrane region" description="Helical" evidence="2">
    <location>
        <begin position="431"/>
        <end position="455"/>
    </location>
</feature>
<feature type="transmembrane region" description="Helical" evidence="2">
    <location>
        <begin position="396"/>
        <end position="419"/>
    </location>
</feature>
<keyword evidence="2" id="KW-1133">Transmembrane helix</keyword>
<keyword evidence="2" id="KW-0472">Membrane</keyword>
<dbReference type="SUPFAM" id="SSF48403">
    <property type="entry name" value="Ankyrin repeat"/>
    <property type="match status" value="1"/>
</dbReference>
<reference evidence="4 5" key="1">
    <citation type="journal article" date="2024" name="Plant J.">
        <title>Genome sequences and population genomics reveal climatic adaptation and genomic divergence between two closely related sweetgum species.</title>
        <authorList>
            <person name="Xu W.Q."/>
            <person name="Ren C.Q."/>
            <person name="Zhang X.Y."/>
            <person name="Comes H.P."/>
            <person name="Liu X.H."/>
            <person name="Li Y.G."/>
            <person name="Kettle C.J."/>
            <person name="Jalonen R."/>
            <person name="Gaisberger H."/>
            <person name="Ma Y.Z."/>
            <person name="Qiu Y.X."/>
        </authorList>
    </citation>
    <scope>NUCLEOTIDE SEQUENCE [LARGE SCALE GENOMIC DNA]</scope>
    <source>
        <strain evidence="4">Hangzhou</strain>
    </source>
</reference>
<feature type="region of interest" description="Disordered" evidence="1">
    <location>
        <begin position="473"/>
        <end position="505"/>
    </location>
</feature>
<comment type="caution">
    <text evidence="4">The sequence shown here is derived from an EMBL/GenBank/DDBJ whole genome shotgun (WGS) entry which is preliminary data.</text>
</comment>
<keyword evidence="5" id="KW-1185">Reference proteome</keyword>
<dbReference type="AlphaFoldDB" id="A0AAP0R769"/>
<dbReference type="PANTHER" id="PTHR24177:SF314">
    <property type="entry name" value="PROTEIN ACCELERATED CELL DEATH 6-LIKE ISOFORM X1"/>
    <property type="match status" value="1"/>
</dbReference>
<evidence type="ECO:0000313" key="5">
    <source>
        <dbReference type="Proteomes" id="UP001415857"/>
    </source>
</evidence>
<feature type="domain" description="PGG" evidence="3">
    <location>
        <begin position="307"/>
        <end position="420"/>
    </location>
</feature>
<dbReference type="Pfam" id="PF12796">
    <property type="entry name" value="Ank_2"/>
    <property type="match status" value="1"/>
</dbReference>
<feature type="region of interest" description="Disordered" evidence="1">
    <location>
        <begin position="125"/>
        <end position="151"/>
    </location>
</feature>
<feature type="transmembrane region" description="Helical" evidence="2">
    <location>
        <begin position="353"/>
        <end position="376"/>
    </location>
</feature>
<organism evidence="4 5">
    <name type="scientific">Liquidambar formosana</name>
    <name type="common">Formosan gum</name>
    <dbReference type="NCBI Taxonomy" id="63359"/>
    <lineage>
        <taxon>Eukaryota</taxon>
        <taxon>Viridiplantae</taxon>
        <taxon>Streptophyta</taxon>
        <taxon>Embryophyta</taxon>
        <taxon>Tracheophyta</taxon>
        <taxon>Spermatophyta</taxon>
        <taxon>Magnoliopsida</taxon>
        <taxon>eudicotyledons</taxon>
        <taxon>Gunneridae</taxon>
        <taxon>Pentapetalae</taxon>
        <taxon>Saxifragales</taxon>
        <taxon>Altingiaceae</taxon>
        <taxon>Liquidambar</taxon>
    </lineage>
</organism>
<gene>
    <name evidence="4" type="ORF">L1049_010520</name>
</gene>